<keyword evidence="2" id="KW-1185">Reference proteome</keyword>
<reference evidence="1 2" key="1">
    <citation type="submission" date="2021-06" db="EMBL/GenBank/DDBJ databases">
        <authorList>
            <person name="Palmer J.M."/>
        </authorList>
    </citation>
    <scope>NUCLEOTIDE SEQUENCE [LARGE SCALE GENOMIC DNA]</scope>
    <source>
        <strain evidence="1 2">XC_2019</strain>
        <tissue evidence="1">Muscle</tissue>
    </source>
</reference>
<protein>
    <submittedName>
        <fullName evidence="1">Uncharacterized protein</fullName>
    </submittedName>
</protein>
<name>A0ABV0RN65_9TELE</name>
<organism evidence="1 2">
    <name type="scientific">Xenoophorus captivus</name>
    <dbReference type="NCBI Taxonomy" id="1517983"/>
    <lineage>
        <taxon>Eukaryota</taxon>
        <taxon>Metazoa</taxon>
        <taxon>Chordata</taxon>
        <taxon>Craniata</taxon>
        <taxon>Vertebrata</taxon>
        <taxon>Euteleostomi</taxon>
        <taxon>Actinopterygii</taxon>
        <taxon>Neopterygii</taxon>
        <taxon>Teleostei</taxon>
        <taxon>Neoteleostei</taxon>
        <taxon>Acanthomorphata</taxon>
        <taxon>Ovalentaria</taxon>
        <taxon>Atherinomorphae</taxon>
        <taxon>Cyprinodontiformes</taxon>
        <taxon>Goodeidae</taxon>
        <taxon>Xenoophorus</taxon>
    </lineage>
</organism>
<gene>
    <name evidence="1" type="ORF">XENOCAPTIV_001898</name>
</gene>
<proteinExistence type="predicted"/>
<evidence type="ECO:0000313" key="2">
    <source>
        <dbReference type="Proteomes" id="UP001434883"/>
    </source>
</evidence>
<accession>A0ABV0RN65</accession>
<comment type="caution">
    <text evidence="1">The sequence shown here is derived from an EMBL/GenBank/DDBJ whole genome shotgun (WGS) entry which is preliminary data.</text>
</comment>
<dbReference type="EMBL" id="JAHRIN010051598">
    <property type="protein sequence ID" value="MEQ2209642.1"/>
    <property type="molecule type" value="Genomic_DNA"/>
</dbReference>
<dbReference type="Proteomes" id="UP001434883">
    <property type="component" value="Unassembled WGS sequence"/>
</dbReference>
<evidence type="ECO:0000313" key="1">
    <source>
        <dbReference type="EMBL" id="MEQ2209642.1"/>
    </source>
</evidence>
<sequence length="107" mass="12017">MVCALLRNSLNPELHIQLTNEKTIGELRNSLAPFPHTFPYTFYSLFPLFSCKGSCYSLLIQSSCTVLCEHLSLLGRFGENSPELWSGDGDVDALTYQSLRQGFHTPM</sequence>